<dbReference type="PANTHER" id="PTHR30061">
    <property type="entry name" value="MALTOSE-BINDING PERIPLASMIC PROTEIN"/>
    <property type="match status" value="1"/>
</dbReference>
<dbReference type="Pfam" id="PF01547">
    <property type="entry name" value="SBP_bac_1"/>
    <property type="match status" value="1"/>
</dbReference>
<keyword evidence="2" id="KW-0813">Transport</keyword>
<dbReference type="PANTHER" id="PTHR30061:SF50">
    <property type="entry name" value="MALTOSE_MALTODEXTRIN-BINDING PERIPLASMIC PROTEIN"/>
    <property type="match status" value="1"/>
</dbReference>
<dbReference type="STRING" id="334253.SAMN04487943_10537"/>
<keyword evidence="3 5" id="KW-0732">Signal</keyword>
<evidence type="ECO:0000313" key="7">
    <source>
        <dbReference type="Proteomes" id="UP000198565"/>
    </source>
</evidence>
<feature type="chain" id="PRO_5039472295" evidence="5">
    <location>
        <begin position="24"/>
        <end position="430"/>
    </location>
</feature>
<gene>
    <name evidence="6" type="ORF">SAMN04487943_10537</name>
</gene>
<dbReference type="OrthoDB" id="9795467at2"/>
<dbReference type="GO" id="GO:0055052">
    <property type="term" value="C:ATP-binding cassette (ABC) transporter complex, substrate-binding subunit-containing"/>
    <property type="evidence" value="ECO:0007669"/>
    <property type="project" value="TreeGrafter"/>
</dbReference>
<dbReference type="Proteomes" id="UP000198565">
    <property type="component" value="Unassembled WGS sequence"/>
</dbReference>
<feature type="compositionally biased region" description="Polar residues" evidence="4">
    <location>
        <begin position="419"/>
        <end position="430"/>
    </location>
</feature>
<evidence type="ECO:0000256" key="1">
    <source>
        <dbReference type="ARBA" id="ARBA00008520"/>
    </source>
</evidence>
<evidence type="ECO:0000256" key="3">
    <source>
        <dbReference type="ARBA" id="ARBA00022729"/>
    </source>
</evidence>
<organism evidence="6 7">
    <name type="scientific">Gracilibacillus orientalis</name>
    <dbReference type="NCBI Taxonomy" id="334253"/>
    <lineage>
        <taxon>Bacteria</taxon>
        <taxon>Bacillati</taxon>
        <taxon>Bacillota</taxon>
        <taxon>Bacilli</taxon>
        <taxon>Bacillales</taxon>
        <taxon>Bacillaceae</taxon>
        <taxon>Gracilibacillus</taxon>
    </lineage>
</organism>
<dbReference type="RefSeq" id="WP_091483608.1">
    <property type="nucleotide sequence ID" value="NZ_FOTR01000005.1"/>
</dbReference>
<dbReference type="GO" id="GO:1901982">
    <property type="term" value="F:maltose binding"/>
    <property type="evidence" value="ECO:0007669"/>
    <property type="project" value="TreeGrafter"/>
</dbReference>
<dbReference type="SUPFAM" id="SSF53850">
    <property type="entry name" value="Periplasmic binding protein-like II"/>
    <property type="match status" value="1"/>
</dbReference>
<dbReference type="InterPro" id="IPR006059">
    <property type="entry name" value="SBP"/>
</dbReference>
<dbReference type="GO" id="GO:0042956">
    <property type="term" value="P:maltodextrin transmembrane transport"/>
    <property type="evidence" value="ECO:0007669"/>
    <property type="project" value="TreeGrafter"/>
</dbReference>
<feature type="signal peptide" evidence="5">
    <location>
        <begin position="1"/>
        <end position="23"/>
    </location>
</feature>
<dbReference type="PROSITE" id="PS51257">
    <property type="entry name" value="PROKAR_LIPOPROTEIN"/>
    <property type="match status" value="1"/>
</dbReference>
<accession>A0A1I4LIH0</accession>
<protein>
    <submittedName>
        <fullName evidence="6">Carbohydrate ABC transporter substrate-binding protein, CUT1 family (TC 3.A.1.1.-)</fullName>
    </submittedName>
</protein>
<sequence length="430" mass="47615">MSNSIFRKLMFSFCLVIVIALVACSSNEDGDGSTSEGDTVEFWHSMTDTSGDAVEKVIEKFEEENPDINIEATYVANQGEGQNEKLLTAIAGGNPPDVAYFDRFEVAAWAAQGSLEPLTEMAEEAGISQDNYYDFAWEEASYEEELYAVPTTTDSRLLFYNKDHFEEVGLDPESPPTTIDELEEAAEKLTIKEGNRFERIGFIPWFGQGWFYGWGWSFGGDFYDPDTGEVTADHPKNVEALEWMTEFGQEYGVEDIAGFTDSQGTGAMDPFVSGQISMKIDGNFGVAALEKFDPDLNYGVTPIPTPTGDNFTTWSGGWSVVMPKGANNQEGAWEFMKFFGSEEGQKIFSETSRDFSVIESVNESLGYTEDPIFAEFINILPESNSRPVMTEGSLYWNALADAVEASTRGNGTPKENLEKVTQQVSDALEE</sequence>
<feature type="region of interest" description="Disordered" evidence="4">
    <location>
        <begin position="407"/>
        <end position="430"/>
    </location>
</feature>
<evidence type="ECO:0000256" key="2">
    <source>
        <dbReference type="ARBA" id="ARBA00022448"/>
    </source>
</evidence>
<dbReference type="CDD" id="cd14748">
    <property type="entry name" value="PBP2_UgpB"/>
    <property type="match status" value="1"/>
</dbReference>
<keyword evidence="7" id="KW-1185">Reference proteome</keyword>
<dbReference type="GO" id="GO:0015768">
    <property type="term" value="P:maltose transport"/>
    <property type="evidence" value="ECO:0007669"/>
    <property type="project" value="TreeGrafter"/>
</dbReference>
<dbReference type="AlphaFoldDB" id="A0A1I4LIH0"/>
<name>A0A1I4LIH0_9BACI</name>
<evidence type="ECO:0000313" key="6">
    <source>
        <dbReference type="EMBL" id="SFL90711.1"/>
    </source>
</evidence>
<proteinExistence type="inferred from homology"/>
<evidence type="ECO:0000256" key="4">
    <source>
        <dbReference type="SAM" id="MobiDB-lite"/>
    </source>
</evidence>
<reference evidence="7" key="1">
    <citation type="submission" date="2016-10" db="EMBL/GenBank/DDBJ databases">
        <authorList>
            <person name="Varghese N."/>
            <person name="Submissions S."/>
        </authorList>
    </citation>
    <scope>NUCLEOTIDE SEQUENCE [LARGE SCALE GENOMIC DNA]</scope>
    <source>
        <strain evidence="7">CGMCC 1.4250</strain>
    </source>
</reference>
<dbReference type="EMBL" id="FOTR01000005">
    <property type="protein sequence ID" value="SFL90711.1"/>
    <property type="molecule type" value="Genomic_DNA"/>
</dbReference>
<dbReference type="Gene3D" id="3.40.190.10">
    <property type="entry name" value="Periplasmic binding protein-like II"/>
    <property type="match status" value="2"/>
</dbReference>
<evidence type="ECO:0000256" key="5">
    <source>
        <dbReference type="SAM" id="SignalP"/>
    </source>
</evidence>
<comment type="similarity">
    <text evidence="1">Belongs to the bacterial solute-binding protein 1 family.</text>
</comment>